<proteinExistence type="predicted"/>
<evidence type="ECO:0000313" key="1">
    <source>
        <dbReference type="EMBL" id="QHT81331.1"/>
    </source>
</evidence>
<accession>A0A6C0HKY8</accession>
<dbReference type="AlphaFoldDB" id="A0A6C0HKY8"/>
<reference evidence="1" key="1">
    <citation type="journal article" date="2020" name="Nature">
        <title>Giant virus diversity and host interactions through global metagenomics.</title>
        <authorList>
            <person name="Schulz F."/>
            <person name="Roux S."/>
            <person name="Paez-Espino D."/>
            <person name="Jungbluth S."/>
            <person name="Walsh D.A."/>
            <person name="Denef V.J."/>
            <person name="McMahon K.D."/>
            <person name="Konstantinidis K.T."/>
            <person name="Eloe-Fadrosh E.A."/>
            <person name="Kyrpides N.C."/>
            <person name="Woyke T."/>
        </authorList>
    </citation>
    <scope>NUCLEOTIDE SEQUENCE</scope>
    <source>
        <strain evidence="1">GVMAG-M-3300023184-13</strain>
    </source>
</reference>
<sequence length="104" mass="12390">MLDNIVNSILIIILKKEIMLNIYVQPKPTQQSYPKITSILANELKIWKTLFNKNKTVIKQTALSYNPNLTNKLKYIFKVERQPHNWFQVYQSTLSLDPYHLHQF</sequence>
<name>A0A6C0HKY8_9ZZZZ</name>
<dbReference type="EMBL" id="MN739981">
    <property type="protein sequence ID" value="QHT81331.1"/>
    <property type="molecule type" value="Genomic_DNA"/>
</dbReference>
<organism evidence="1">
    <name type="scientific">viral metagenome</name>
    <dbReference type="NCBI Taxonomy" id="1070528"/>
    <lineage>
        <taxon>unclassified sequences</taxon>
        <taxon>metagenomes</taxon>
        <taxon>organismal metagenomes</taxon>
    </lineage>
</organism>
<protein>
    <submittedName>
        <fullName evidence="1">Uncharacterized protein</fullName>
    </submittedName>
</protein>